<proteinExistence type="predicted"/>
<evidence type="ECO:0000313" key="2">
    <source>
        <dbReference type="EMBL" id="TLM90416.1"/>
    </source>
</evidence>
<protein>
    <submittedName>
        <fullName evidence="2">Uncharacterized protein</fullName>
    </submittedName>
</protein>
<accession>A0A5R8WLX2</accession>
<name>A0A5R8WLX2_9BACT</name>
<dbReference type="PROSITE" id="PS51257">
    <property type="entry name" value="PROKAR_LIPOPROTEIN"/>
    <property type="match status" value="1"/>
</dbReference>
<dbReference type="AlphaFoldDB" id="A0A5R8WLX2"/>
<reference evidence="2 3" key="1">
    <citation type="submission" date="2019-05" db="EMBL/GenBank/DDBJ databases">
        <title>Hymenobacter edaphi sp. nov., isolated from abandoned arsenic-contaminated farmland soil.</title>
        <authorList>
            <person name="Nie L."/>
        </authorList>
    </citation>
    <scope>NUCLEOTIDE SEQUENCE [LARGE SCALE GENOMIC DNA]</scope>
    <source>
        <strain evidence="2 3">1-3-3-8</strain>
    </source>
</reference>
<gene>
    <name evidence="2" type="ORF">FDY95_16980</name>
</gene>
<feature type="signal peptide" evidence="1">
    <location>
        <begin position="1"/>
        <end position="24"/>
    </location>
</feature>
<sequence>MFLPKHAALLLLLTAACQSGPSQPPPTVTVDLIYGPTCPNSAAAYRTLQKIQADWGTRPGAKRAQLRVNRWRVPENALPTPATVRLNGYPFPADSSLPVRLSGYSSPTVLVAGHSVTGTAPQPGLPGCAVLLPTERLIREAIDAALPPAR</sequence>
<feature type="chain" id="PRO_5024316235" evidence="1">
    <location>
        <begin position="25"/>
        <end position="150"/>
    </location>
</feature>
<evidence type="ECO:0000313" key="3">
    <source>
        <dbReference type="Proteomes" id="UP000305517"/>
    </source>
</evidence>
<dbReference type="Proteomes" id="UP000305517">
    <property type="component" value="Unassembled WGS sequence"/>
</dbReference>
<comment type="caution">
    <text evidence="2">The sequence shown here is derived from an EMBL/GenBank/DDBJ whole genome shotgun (WGS) entry which is preliminary data.</text>
</comment>
<evidence type="ECO:0000256" key="1">
    <source>
        <dbReference type="SAM" id="SignalP"/>
    </source>
</evidence>
<keyword evidence="3" id="KW-1185">Reference proteome</keyword>
<keyword evidence="1" id="KW-0732">Signal</keyword>
<organism evidence="2 3">
    <name type="scientific">Hymenobacter jeollabukensis</name>
    <dbReference type="NCBI Taxonomy" id="2025313"/>
    <lineage>
        <taxon>Bacteria</taxon>
        <taxon>Pseudomonadati</taxon>
        <taxon>Bacteroidota</taxon>
        <taxon>Cytophagia</taxon>
        <taxon>Cytophagales</taxon>
        <taxon>Hymenobacteraceae</taxon>
        <taxon>Hymenobacter</taxon>
    </lineage>
</organism>
<dbReference type="EMBL" id="VAJM01000009">
    <property type="protein sequence ID" value="TLM90416.1"/>
    <property type="molecule type" value="Genomic_DNA"/>
</dbReference>
<dbReference type="RefSeq" id="WP_138079647.1">
    <property type="nucleotide sequence ID" value="NZ_VAJM01000009.1"/>
</dbReference>